<keyword evidence="2" id="KW-0808">Transferase</keyword>
<reference evidence="2 3" key="1">
    <citation type="submission" date="2018-10" db="EMBL/GenBank/DDBJ databases">
        <title>Cohnella sp. M2MS4P-1, whole genome shotgun sequence.</title>
        <authorList>
            <person name="Tuo L."/>
        </authorList>
    </citation>
    <scope>NUCLEOTIDE SEQUENCE [LARGE SCALE GENOMIC DNA]</scope>
    <source>
        <strain evidence="2 3">M2MS4P-1</strain>
    </source>
</reference>
<evidence type="ECO:0000313" key="3">
    <source>
        <dbReference type="Proteomes" id="UP000282076"/>
    </source>
</evidence>
<feature type="domain" description="C-methyltransferase" evidence="1">
    <location>
        <begin position="292"/>
        <end position="375"/>
    </location>
</feature>
<dbReference type="OrthoDB" id="9782855at2"/>
<dbReference type="Gene3D" id="3.40.50.720">
    <property type="entry name" value="NAD(P)-binding Rossmann-like Domain"/>
    <property type="match status" value="1"/>
</dbReference>
<gene>
    <name evidence="2" type="ORF">D7Z26_23280</name>
</gene>
<evidence type="ECO:0000313" key="2">
    <source>
        <dbReference type="EMBL" id="RKP47234.1"/>
    </source>
</evidence>
<dbReference type="SUPFAM" id="SSF53335">
    <property type="entry name" value="S-adenosyl-L-methionine-dependent methyltransferases"/>
    <property type="match status" value="1"/>
</dbReference>
<dbReference type="InterPro" id="IPR013691">
    <property type="entry name" value="MeTrfase_14"/>
</dbReference>
<sequence>MHALIACPICQHSNTKSLVTRDNVPVHQNMVFQSKEDAARITRGDLHLRLCEECGFIYNSTFDANKLSYGDSYNNSQNYSAAFNQYTEELSQYIIDEKGLQEGTIIEVGCGKADFIRQLFRRNDKIKGYGFDPAYVGDEVEFDGRLKFIRSFYGPAYEQIQADVVVCRHVIEHISHPVELLRTIRKALEHSPNARVYFETPCVKWILENTVIWDFFYEHCSYFSTSSLTRAFEEAGFQIVNIHHVFQGQYLWVEAELNHEYNRKPKGNAATIVPLANEYVRQEARIVNEWEHLVEASLSVGRLAVWGAGAKGVTFCNLFDKNREQIACVIDLNPQKQGGFIPGSGHPIVSPTELQSYSIRNVVLMNPNYREEIEKLLIDNQIQVNILAISEETL</sequence>
<dbReference type="PANTHER" id="PTHR43861">
    <property type="entry name" value="TRANS-ACONITATE 2-METHYLTRANSFERASE-RELATED"/>
    <property type="match status" value="1"/>
</dbReference>
<dbReference type="AlphaFoldDB" id="A0A494XGM5"/>
<proteinExistence type="predicted"/>
<dbReference type="EMBL" id="RBZM01000011">
    <property type="protein sequence ID" value="RKP47234.1"/>
    <property type="molecule type" value="Genomic_DNA"/>
</dbReference>
<keyword evidence="3" id="KW-1185">Reference proteome</keyword>
<dbReference type="InterPro" id="IPR029063">
    <property type="entry name" value="SAM-dependent_MTases_sf"/>
</dbReference>
<protein>
    <submittedName>
        <fullName evidence="2">Methyltransferase domain-containing protein</fullName>
    </submittedName>
</protein>
<name>A0A494XGM5_9BACL</name>
<dbReference type="Pfam" id="PF08484">
    <property type="entry name" value="Methyltransf_14"/>
    <property type="match status" value="1"/>
</dbReference>
<dbReference type="Pfam" id="PF13489">
    <property type="entry name" value="Methyltransf_23"/>
    <property type="match status" value="1"/>
</dbReference>
<dbReference type="GO" id="GO:0032259">
    <property type="term" value="P:methylation"/>
    <property type="evidence" value="ECO:0007669"/>
    <property type="project" value="UniProtKB-KW"/>
</dbReference>
<keyword evidence="2" id="KW-0489">Methyltransferase</keyword>
<dbReference type="Gene3D" id="3.40.50.150">
    <property type="entry name" value="Vaccinia Virus protein VP39"/>
    <property type="match status" value="1"/>
</dbReference>
<dbReference type="Proteomes" id="UP000282076">
    <property type="component" value="Unassembled WGS sequence"/>
</dbReference>
<evidence type="ECO:0000259" key="1">
    <source>
        <dbReference type="Pfam" id="PF08484"/>
    </source>
</evidence>
<dbReference type="CDD" id="cd02440">
    <property type="entry name" value="AdoMet_MTases"/>
    <property type="match status" value="1"/>
</dbReference>
<organism evidence="2 3">
    <name type="scientific">Cohnella endophytica</name>
    <dbReference type="NCBI Taxonomy" id="2419778"/>
    <lineage>
        <taxon>Bacteria</taxon>
        <taxon>Bacillati</taxon>
        <taxon>Bacillota</taxon>
        <taxon>Bacilli</taxon>
        <taxon>Bacillales</taxon>
        <taxon>Paenibacillaceae</taxon>
        <taxon>Cohnella</taxon>
    </lineage>
</organism>
<comment type="caution">
    <text evidence="2">The sequence shown here is derived from an EMBL/GenBank/DDBJ whole genome shotgun (WGS) entry which is preliminary data.</text>
</comment>
<accession>A0A494XGM5</accession>
<dbReference type="RefSeq" id="WP_120979431.1">
    <property type="nucleotide sequence ID" value="NZ_RBZM01000011.1"/>
</dbReference>
<dbReference type="GO" id="GO:0008168">
    <property type="term" value="F:methyltransferase activity"/>
    <property type="evidence" value="ECO:0007669"/>
    <property type="project" value="UniProtKB-KW"/>
</dbReference>